<gene>
    <name evidence="1" type="ORF">GTA08_BOTSDO04811</name>
</gene>
<reference evidence="1" key="1">
    <citation type="submission" date="2020-04" db="EMBL/GenBank/DDBJ databases">
        <title>Genome Assembly and Annotation of Botryosphaeria dothidea sdau 11-99, a Latent Pathogen of Apple Fruit Ring Rot in China.</title>
        <authorList>
            <person name="Yu C."/>
            <person name="Diao Y."/>
            <person name="Lu Q."/>
            <person name="Zhao J."/>
            <person name="Cui S."/>
            <person name="Peng C."/>
            <person name="He B."/>
            <person name="Liu H."/>
        </authorList>
    </citation>
    <scope>NUCLEOTIDE SEQUENCE [LARGE SCALE GENOMIC DNA]</scope>
    <source>
        <strain evidence="1">Sdau11-99</strain>
    </source>
</reference>
<dbReference type="SUPFAM" id="SSF52047">
    <property type="entry name" value="RNI-like"/>
    <property type="match status" value="1"/>
</dbReference>
<dbReference type="EMBL" id="WWBZ02000022">
    <property type="protein sequence ID" value="KAF4307823.1"/>
    <property type="molecule type" value="Genomic_DNA"/>
</dbReference>
<sequence>MPVTRTNKWKPPNQRRNTSLSTLEEHMSLLSVTFSPYQRPHTSQALRPRTSKLPRTTSRLTGLPTELVGQIASYLTKKDCGNLRLSCWQVYRKAALDYARLFSQLRAEYCEREAAKLCIFTETRDIARSIRLLVLSPLDDAAKYFQDPHPIPHEPVTAERLCINAGLQPNPAPTVESIQHNTVRRLQLATQAAFFEAERQCCMQGAMPVFLTAALRRMVNLEEIRLQARYFDLDSVPCVVSKCRAELPHHVVILAVLAALSASGIRVRRFAIQESLALGWTPSTACNNRLALSMPALGSITHLDFTIGPGVAIWPYNGRRNFAFIETMILTATTLQNLSISGLCEWEKNEAFFVKGLPLQTMQSLRSIQLHCGATEELHLQTFLQDNRQLSSIELSSIRMLQGDWLGILLYIRWNMCLQHFRFRRNWSHFGFALTRWDGSRLLQWLQESSWGSYLPGNEGWVFVWDVEVDDGSFFDHFAQQHGVPGALSRLINGYYVGKKPVNMIGELV</sequence>
<name>A0A8H4IWT5_9PEZI</name>
<evidence type="ECO:0000313" key="2">
    <source>
        <dbReference type="Proteomes" id="UP000572817"/>
    </source>
</evidence>
<evidence type="ECO:0008006" key="3">
    <source>
        <dbReference type="Google" id="ProtNLM"/>
    </source>
</evidence>
<keyword evidence="2" id="KW-1185">Reference proteome</keyword>
<dbReference type="AlphaFoldDB" id="A0A8H4IWT5"/>
<evidence type="ECO:0000313" key="1">
    <source>
        <dbReference type="EMBL" id="KAF4307823.1"/>
    </source>
</evidence>
<proteinExistence type="predicted"/>
<organism evidence="1 2">
    <name type="scientific">Botryosphaeria dothidea</name>
    <dbReference type="NCBI Taxonomy" id="55169"/>
    <lineage>
        <taxon>Eukaryota</taxon>
        <taxon>Fungi</taxon>
        <taxon>Dikarya</taxon>
        <taxon>Ascomycota</taxon>
        <taxon>Pezizomycotina</taxon>
        <taxon>Dothideomycetes</taxon>
        <taxon>Dothideomycetes incertae sedis</taxon>
        <taxon>Botryosphaeriales</taxon>
        <taxon>Botryosphaeriaceae</taxon>
        <taxon>Botryosphaeria</taxon>
    </lineage>
</organism>
<comment type="caution">
    <text evidence="1">The sequence shown here is derived from an EMBL/GenBank/DDBJ whole genome shotgun (WGS) entry which is preliminary data.</text>
</comment>
<protein>
    <recommendedName>
        <fullName evidence="3">F-box domain-containing protein</fullName>
    </recommendedName>
</protein>
<dbReference type="Proteomes" id="UP000572817">
    <property type="component" value="Unassembled WGS sequence"/>
</dbReference>
<accession>A0A8H4IWT5</accession>